<evidence type="ECO:0000256" key="4">
    <source>
        <dbReference type="PIRSR" id="PIRSR006806-1"/>
    </source>
</evidence>
<feature type="binding site" evidence="4">
    <location>
        <begin position="18"/>
        <end position="22"/>
    </location>
    <ligand>
        <name>ATP</name>
        <dbReference type="ChEBI" id="CHEBI:30616"/>
    </ligand>
</feature>
<dbReference type="EMBL" id="FWWV01000013">
    <property type="protein sequence ID" value="SMB83889.1"/>
    <property type="molecule type" value="Genomic_DNA"/>
</dbReference>
<evidence type="ECO:0000256" key="2">
    <source>
        <dbReference type="ARBA" id="ARBA00022741"/>
    </source>
</evidence>
<dbReference type="PANTHER" id="PTHR23407:SF1">
    <property type="entry name" value="5-FORMYLTETRAHYDROFOLATE CYCLO-LIGASE"/>
    <property type="match status" value="1"/>
</dbReference>
<keyword evidence="7" id="KW-0436">Ligase</keyword>
<dbReference type="PANTHER" id="PTHR23407">
    <property type="entry name" value="ATPASE INHIBITOR/5-FORMYLTETRAHYDROFOLATE CYCLO-LIGASE"/>
    <property type="match status" value="1"/>
</dbReference>
<feature type="binding site" evidence="4">
    <location>
        <begin position="149"/>
        <end position="157"/>
    </location>
    <ligand>
        <name>ATP</name>
        <dbReference type="ChEBI" id="CHEBI:30616"/>
    </ligand>
</feature>
<dbReference type="GO" id="GO:0035999">
    <property type="term" value="P:tetrahydrofolate interconversion"/>
    <property type="evidence" value="ECO:0007669"/>
    <property type="project" value="TreeGrafter"/>
</dbReference>
<evidence type="ECO:0000256" key="1">
    <source>
        <dbReference type="ARBA" id="ARBA00010638"/>
    </source>
</evidence>
<gene>
    <name evidence="7" type="ORF">SAMN05660772_00724</name>
</gene>
<dbReference type="SUPFAM" id="SSF100950">
    <property type="entry name" value="NagB/RpiA/CoA transferase-like"/>
    <property type="match status" value="1"/>
</dbReference>
<dbReference type="Gene3D" id="3.40.50.10420">
    <property type="entry name" value="NagB/RpiA/CoA transferase-like"/>
    <property type="match status" value="1"/>
</dbReference>
<protein>
    <recommendedName>
        <fullName evidence="5">5-formyltetrahydrofolate cyclo-ligase</fullName>
        <ecNumber evidence="5">6.3.3.2</ecNumber>
    </recommendedName>
</protein>
<organism evidence="7 8">
    <name type="scientific">Pasteurella testudinis DSM 23072</name>
    <dbReference type="NCBI Taxonomy" id="1122938"/>
    <lineage>
        <taxon>Bacteria</taxon>
        <taxon>Pseudomonadati</taxon>
        <taxon>Pseudomonadota</taxon>
        <taxon>Gammaproteobacteria</taxon>
        <taxon>Pasteurellales</taxon>
        <taxon>Pasteurellaceae</taxon>
        <taxon>Pasteurella</taxon>
    </lineage>
</organism>
<sequence length="199" mass="22661">MTLGTIVSNMASSVQAQRRQIRRRMQAQRQQLSIEQQQQAERRICEQALALIERRKAQTIALYLAFNGEVSTALLIEKLWQAGKTVCLPRLHPFAAGHLLFFRYQPDSVLQANVFSIPEPALDLTTLIPQAELDMIFTPLVAFDKQGNRLGMGGGFYDRTLQHWQRKNFLPVGLAHRCQEVEQLPIEEWDVPLAQILVG</sequence>
<comment type="catalytic activity">
    <reaction evidence="5">
        <text>(6S)-5-formyl-5,6,7,8-tetrahydrofolate + ATP = (6R)-5,10-methenyltetrahydrofolate + ADP + phosphate</text>
        <dbReference type="Rhea" id="RHEA:10488"/>
        <dbReference type="ChEBI" id="CHEBI:30616"/>
        <dbReference type="ChEBI" id="CHEBI:43474"/>
        <dbReference type="ChEBI" id="CHEBI:57455"/>
        <dbReference type="ChEBI" id="CHEBI:57457"/>
        <dbReference type="ChEBI" id="CHEBI:456216"/>
        <dbReference type="EC" id="6.3.3.2"/>
    </reaction>
</comment>
<dbReference type="GO" id="GO:0030272">
    <property type="term" value="F:5-formyltetrahydrofolate cyclo-ligase activity"/>
    <property type="evidence" value="ECO:0007669"/>
    <property type="project" value="UniProtKB-EC"/>
</dbReference>
<keyword evidence="8" id="KW-1185">Reference proteome</keyword>
<dbReference type="GO" id="GO:0005524">
    <property type="term" value="F:ATP binding"/>
    <property type="evidence" value="ECO:0007669"/>
    <property type="project" value="UniProtKB-KW"/>
</dbReference>
<evidence type="ECO:0000313" key="8">
    <source>
        <dbReference type="Proteomes" id="UP000192408"/>
    </source>
</evidence>
<keyword evidence="2 4" id="KW-0547">Nucleotide-binding</keyword>
<dbReference type="PIRSF" id="PIRSF006806">
    <property type="entry name" value="FTHF_cligase"/>
    <property type="match status" value="1"/>
</dbReference>
<dbReference type="InterPro" id="IPR037171">
    <property type="entry name" value="NagB/RpiA_transferase-like"/>
</dbReference>
<dbReference type="Proteomes" id="UP000192408">
    <property type="component" value="Unassembled WGS sequence"/>
</dbReference>
<evidence type="ECO:0000256" key="5">
    <source>
        <dbReference type="RuleBase" id="RU361279"/>
    </source>
</evidence>
<evidence type="ECO:0000256" key="3">
    <source>
        <dbReference type="ARBA" id="ARBA00022840"/>
    </source>
</evidence>
<dbReference type="GO" id="GO:0046872">
    <property type="term" value="F:metal ion binding"/>
    <property type="evidence" value="ECO:0007669"/>
    <property type="project" value="UniProtKB-KW"/>
</dbReference>
<keyword evidence="3 4" id="KW-0067">ATP-binding</keyword>
<feature type="binding site" evidence="4">
    <location>
        <position position="69"/>
    </location>
    <ligand>
        <name>substrate</name>
    </ligand>
</feature>
<dbReference type="EC" id="6.3.3.2" evidence="5"/>
<dbReference type="InterPro" id="IPR002698">
    <property type="entry name" value="FTHF_cligase"/>
</dbReference>
<keyword evidence="5" id="KW-0460">Magnesium</keyword>
<keyword evidence="6" id="KW-0175">Coiled coil</keyword>
<comment type="cofactor">
    <cofactor evidence="5">
        <name>Mg(2+)</name>
        <dbReference type="ChEBI" id="CHEBI:18420"/>
    </cofactor>
</comment>
<dbReference type="Pfam" id="PF01812">
    <property type="entry name" value="5-FTHF_cyc-lig"/>
    <property type="match status" value="1"/>
</dbReference>
<name>A0A1W1USA1_9PAST</name>
<accession>A0A1W1USA1</accession>
<evidence type="ECO:0000256" key="6">
    <source>
        <dbReference type="SAM" id="Coils"/>
    </source>
</evidence>
<feature type="coiled-coil region" evidence="6">
    <location>
        <begin position="11"/>
        <end position="42"/>
    </location>
</feature>
<comment type="similarity">
    <text evidence="1 5">Belongs to the 5-formyltetrahydrofolate cyclo-ligase family.</text>
</comment>
<evidence type="ECO:0000313" key="7">
    <source>
        <dbReference type="EMBL" id="SMB83889.1"/>
    </source>
</evidence>
<dbReference type="NCBIfam" id="TIGR02727">
    <property type="entry name" value="MTHFS_bact"/>
    <property type="match status" value="1"/>
</dbReference>
<reference evidence="8" key="1">
    <citation type="submission" date="2017-04" db="EMBL/GenBank/DDBJ databases">
        <authorList>
            <person name="Varghese N."/>
            <person name="Submissions S."/>
        </authorList>
    </citation>
    <scope>NUCLEOTIDE SEQUENCE [LARGE SCALE GENOMIC DNA]</scope>
    <source>
        <strain evidence="8">DSM 23072</strain>
    </source>
</reference>
<dbReference type="AlphaFoldDB" id="A0A1W1USA1"/>
<dbReference type="GO" id="GO:0009396">
    <property type="term" value="P:folic acid-containing compound biosynthetic process"/>
    <property type="evidence" value="ECO:0007669"/>
    <property type="project" value="TreeGrafter"/>
</dbReference>
<keyword evidence="5" id="KW-0479">Metal-binding</keyword>
<dbReference type="STRING" id="1122938.SAMN05660772_00724"/>
<feature type="binding site" evidence="4">
    <location>
        <position position="64"/>
    </location>
    <ligand>
        <name>substrate</name>
    </ligand>
</feature>
<dbReference type="InterPro" id="IPR024185">
    <property type="entry name" value="FTHF_cligase-like_sf"/>
</dbReference>
<proteinExistence type="inferred from homology"/>